<proteinExistence type="predicted"/>
<reference evidence="1 2" key="1">
    <citation type="submission" date="2021-02" db="EMBL/GenBank/DDBJ databases">
        <authorList>
            <person name="Han P."/>
        </authorList>
    </citation>
    <scope>NUCLEOTIDE SEQUENCE [LARGE SCALE GENOMIC DNA]</scope>
    <source>
        <strain evidence="1">Candidatus Nitrospira sp. ZN2</strain>
    </source>
</reference>
<protein>
    <recommendedName>
        <fullName evidence="3">DUF2203 domain-containing protein</fullName>
    </recommendedName>
</protein>
<sequence length="142" mass="15699">MAKSDHDTPDRIFTLAEANELVPQLNQRFTTVRRAKTVIANTKDEISKASAKASLGGGSPVGSSYIQALHEISGNLQAIHELGVVVKDVDLGLCDFPSKREGRIVYLCWKFGEDEIRWWHETSCGYKDRHPLDGTAASGRDE</sequence>
<accession>A0ABM8QF06</accession>
<name>A0ABM8QF06_9BACT</name>
<dbReference type="Pfam" id="PF09969">
    <property type="entry name" value="DUF2203"/>
    <property type="match status" value="1"/>
</dbReference>
<dbReference type="Proteomes" id="UP000675880">
    <property type="component" value="Unassembled WGS sequence"/>
</dbReference>
<dbReference type="InterPro" id="IPR018699">
    <property type="entry name" value="DUF2203"/>
</dbReference>
<dbReference type="PIRSF" id="PIRSF016498">
    <property type="entry name" value="UCP016498"/>
    <property type="match status" value="1"/>
</dbReference>
<gene>
    <name evidence="1" type="ORF">NSPZN2_10335</name>
</gene>
<evidence type="ECO:0000313" key="2">
    <source>
        <dbReference type="Proteomes" id="UP000675880"/>
    </source>
</evidence>
<dbReference type="EMBL" id="CAJNBJ010000001">
    <property type="protein sequence ID" value="CAE6693407.1"/>
    <property type="molecule type" value="Genomic_DNA"/>
</dbReference>
<keyword evidence="2" id="KW-1185">Reference proteome</keyword>
<comment type="caution">
    <text evidence="1">The sequence shown here is derived from an EMBL/GenBank/DDBJ whole genome shotgun (WGS) entry which is preliminary data.</text>
</comment>
<evidence type="ECO:0000313" key="1">
    <source>
        <dbReference type="EMBL" id="CAE6693407.1"/>
    </source>
</evidence>
<organism evidence="1 2">
    <name type="scientific">Nitrospira defluvii</name>
    <dbReference type="NCBI Taxonomy" id="330214"/>
    <lineage>
        <taxon>Bacteria</taxon>
        <taxon>Pseudomonadati</taxon>
        <taxon>Nitrospirota</taxon>
        <taxon>Nitrospiria</taxon>
        <taxon>Nitrospirales</taxon>
        <taxon>Nitrospiraceae</taxon>
        <taxon>Nitrospira</taxon>
    </lineage>
</organism>
<dbReference type="RefSeq" id="WP_213040233.1">
    <property type="nucleotide sequence ID" value="NZ_CAJNBJ010000001.1"/>
</dbReference>
<evidence type="ECO:0008006" key="3">
    <source>
        <dbReference type="Google" id="ProtNLM"/>
    </source>
</evidence>